<dbReference type="PANTHER" id="PTHR43280:SF2">
    <property type="entry name" value="HTH-TYPE TRANSCRIPTIONAL REGULATOR EXSA"/>
    <property type="match status" value="1"/>
</dbReference>
<dbReference type="PANTHER" id="PTHR43280">
    <property type="entry name" value="ARAC-FAMILY TRANSCRIPTIONAL REGULATOR"/>
    <property type="match status" value="1"/>
</dbReference>
<dbReference type="EMBL" id="JADCKB010000047">
    <property type="protein sequence ID" value="MBE5041256.1"/>
    <property type="molecule type" value="Genomic_DNA"/>
</dbReference>
<gene>
    <name evidence="5" type="ORF">INF28_12420</name>
</gene>
<dbReference type="AlphaFoldDB" id="A0A9D5M354"/>
<evidence type="ECO:0000313" key="5">
    <source>
        <dbReference type="EMBL" id="MBE5041256.1"/>
    </source>
</evidence>
<accession>A0A9D5M354</accession>
<dbReference type="Gene3D" id="1.10.10.60">
    <property type="entry name" value="Homeodomain-like"/>
    <property type="match status" value="2"/>
</dbReference>
<organism evidence="5 6">
    <name type="scientific">Ructibacterium gallinarum</name>
    <dbReference type="NCBI Taxonomy" id="2779355"/>
    <lineage>
        <taxon>Bacteria</taxon>
        <taxon>Bacillati</taxon>
        <taxon>Bacillota</taxon>
        <taxon>Clostridia</taxon>
        <taxon>Eubacteriales</taxon>
        <taxon>Oscillospiraceae</taxon>
        <taxon>Ructibacterium</taxon>
    </lineage>
</organism>
<sequence length="128" mass="14489">MLILLRDYDYVNSKNNSSANNQTLSQLALAMQYIENHLEESLTLAEIAQQSTMSKSYFSTMFKKYNGISPWDYITIKRVEKAIGLLTTSNLSKLEIAARCGFHSSANFYKAFARVTGKTPSDYTSKHL</sequence>
<proteinExistence type="predicted"/>
<dbReference type="InterPro" id="IPR009057">
    <property type="entry name" value="Homeodomain-like_sf"/>
</dbReference>
<dbReference type="PROSITE" id="PS01124">
    <property type="entry name" value="HTH_ARAC_FAMILY_2"/>
    <property type="match status" value="1"/>
</dbReference>
<name>A0A9D5M354_9FIRM</name>
<reference evidence="5" key="1">
    <citation type="submission" date="2020-10" db="EMBL/GenBank/DDBJ databases">
        <title>ChiBAC.</title>
        <authorList>
            <person name="Zenner C."/>
            <person name="Hitch T.C.A."/>
            <person name="Clavel T."/>
        </authorList>
    </citation>
    <scope>NUCLEOTIDE SEQUENCE</scope>
    <source>
        <strain evidence="5">DSM 107454</strain>
    </source>
</reference>
<dbReference type="SUPFAM" id="SSF46689">
    <property type="entry name" value="Homeodomain-like"/>
    <property type="match status" value="2"/>
</dbReference>
<keyword evidence="3" id="KW-0804">Transcription</keyword>
<dbReference type="InterPro" id="IPR018060">
    <property type="entry name" value="HTH_AraC"/>
</dbReference>
<evidence type="ECO:0000256" key="3">
    <source>
        <dbReference type="ARBA" id="ARBA00023163"/>
    </source>
</evidence>
<evidence type="ECO:0000313" key="6">
    <source>
        <dbReference type="Proteomes" id="UP000806542"/>
    </source>
</evidence>
<dbReference type="RefSeq" id="WP_226393785.1">
    <property type="nucleotide sequence ID" value="NZ_JADCKB010000047.1"/>
</dbReference>
<keyword evidence="6" id="KW-1185">Reference proteome</keyword>
<evidence type="ECO:0000256" key="2">
    <source>
        <dbReference type="ARBA" id="ARBA00023125"/>
    </source>
</evidence>
<keyword evidence="2" id="KW-0238">DNA-binding</keyword>
<keyword evidence="1" id="KW-0805">Transcription regulation</keyword>
<dbReference type="Proteomes" id="UP000806542">
    <property type="component" value="Unassembled WGS sequence"/>
</dbReference>
<dbReference type="GO" id="GO:0003700">
    <property type="term" value="F:DNA-binding transcription factor activity"/>
    <property type="evidence" value="ECO:0007669"/>
    <property type="project" value="InterPro"/>
</dbReference>
<dbReference type="GO" id="GO:0043565">
    <property type="term" value="F:sequence-specific DNA binding"/>
    <property type="evidence" value="ECO:0007669"/>
    <property type="project" value="InterPro"/>
</dbReference>
<dbReference type="Pfam" id="PF12833">
    <property type="entry name" value="HTH_18"/>
    <property type="match status" value="1"/>
</dbReference>
<dbReference type="SMART" id="SM00342">
    <property type="entry name" value="HTH_ARAC"/>
    <property type="match status" value="1"/>
</dbReference>
<feature type="domain" description="HTH araC/xylS-type" evidence="4">
    <location>
        <begin position="28"/>
        <end position="126"/>
    </location>
</feature>
<evidence type="ECO:0000256" key="1">
    <source>
        <dbReference type="ARBA" id="ARBA00023015"/>
    </source>
</evidence>
<evidence type="ECO:0000259" key="4">
    <source>
        <dbReference type="PROSITE" id="PS01124"/>
    </source>
</evidence>
<protein>
    <submittedName>
        <fullName evidence="5">Helix-turn-helix transcriptional regulator</fullName>
    </submittedName>
</protein>
<comment type="caution">
    <text evidence="5">The sequence shown here is derived from an EMBL/GenBank/DDBJ whole genome shotgun (WGS) entry which is preliminary data.</text>
</comment>